<accession>A0ABZ2PX15</accession>
<reference evidence="1 2" key="1">
    <citation type="submission" date="2020-09" db="EMBL/GenBank/DDBJ databases">
        <title>Genome sequences of Mycetohabitans spp.</title>
        <authorList>
            <person name="Carter M.E."/>
            <person name="Carpenter S.C.D."/>
            <person name="Bogdanove A.J."/>
        </authorList>
    </citation>
    <scope>NUCLEOTIDE SEQUENCE [LARGE SCALE GENOMIC DNA]</scope>
    <source>
        <strain evidence="1 2">B12</strain>
    </source>
</reference>
<evidence type="ECO:0000313" key="1">
    <source>
        <dbReference type="EMBL" id="WXK39656.1"/>
    </source>
</evidence>
<keyword evidence="2" id="KW-1185">Reference proteome</keyword>
<dbReference type="EMBL" id="CP062176">
    <property type="protein sequence ID" value="WXK39656.1"/>
    <property type="molecule type" value="Genomic_DNA"/>
</dbReference>
<gene>
    <name evidence="1" type="ORF">IHE29_10435</name>
</gene>
<organism evidence="1 2">
    <name type="scientific">Mycetohabitans rhizoxinica</name>
    <dbReference type="NCBI Taxonomy" id="412963"/>
    <lineage>
        <taxon>Bacteria</taxon>
        <taxon>Pseudomonadati</taxon>
        <taxon>Pseudomonadota</taxon>
        <taxon>Betaproteobacteria</taxon>
        <taxon>Burkholderiales</taxon>
        <taxon>Burkholderiaceae</taxon>
        <taxon>Mycetohabitans</taxon>
    </lineage>
</organism>
<evidence type="ECO:0008006" key="3">
    <source>
        <dbReference type="Google" id="ProtNLM"/>
    </source>
</evidence>
<dbReference type="Proteomes" id="UP001493153">
    <property type="component" value="Chromosome"/>
</dbReference>
<name>A0ABZ2PX15_9BURK</name>
<sequence>MGHQLFDEVVRIGFERTQKIEQLNHIEPATTAFDLRDETLWAVKPACDVLRPVKNSQYCLHYHNSA</sequence>
<evidence type="ECO:0000313" key="2">
    <source>
        <dbReference type="Proteomes" id="UP001493153"/>
    </source>
</evidence>
<proteinExistence type="predicted"/>
<dbReference type="RefSeq" id="WP_237070092.1">
    <property type="nucleotide sequence ID" value="NZ_CP062176.1"/>
</dbReference>
<protein>
    <recommendedName>
        <fullName evidence="3">Transposase</fullName>
    </recommendedName>
</protein>